<dbReference type="InterPro" id="IPR004158">
    <property type="entry name" value="DUF247_pln"/>
</dbReference>
<feature type="region of interest" description="Disordered" evidence="1">
    <location>
        <begin position="206"/>
        <end position="238"/>
    </location>
</feature>
<dbReference type="RefSeq" id="XP_010909504.2">
    <property type="nucleotide sequence ID" value="XM_010911202.3"/>
</dbReference>
<reference evidence="3" key="1">
    <citation type="submission" date="2025-08" db="UniProtKB">
        <authorList>
            <consortium name="RefSeq"/>
        </authorList>
    </citation>
    <scope>IDENTIFICATION</scope>
</reference>
<protein>
    <submittedName>
        <fullName evidence="3">UPF0481 protein At3g47200-like</fullName>
    </submittedName>
</protein>
<feature type="compositionally biased region" description="Low complexity" evidence="1">
    <location>
        <begin position="14"/>
        <end position="25"/>
    </location>
</feature>
<sequence length="563" mass="64550">MELTTDRGIPPPTTVTATSSTSNTSEDGSPSHDWMETLGVNENARKKMDEALWINNARTKVNQVRPKREPLIPCTIFKVPEHIRRCDAQAYEPLIVPIGPYHHEPSQKSAIRVHKWRCVRYLLSRHRSPEHARQLLDDCLLELKALDAKIRRCYSEDFPQLKANVVSELMLLDGCFIIHLLLKHAKKEREEGKKRGEVVLEVNEERKEGGQMMAEKEKGEEEQGSGLDEGARGAQSDRKEKGKKFEYIELEERVGLEFERIDLEFEIGEEEEEIEGPFAAGLFTVRLVPYDLLKLENQIPFFIIEKLFEILKTPDDQGIDLPEHALGLFRNIHPQESKSFRTSSMGQIHHLLHLFHSSRVSLEESTQGNASPEATYDWIPSATELAMAGVKFREKREPKSFLDITFKDGKMEIPPLRVYDHMGSLFRNLIAFEQCYFDTMTSVTIYAVFMDCIIDEAKDARLLHLKGILVNRLSTDEAMAGLFNQLCNQICYAADRNYLQNLFAEVNKYYNSKIQKWRAGLMRDYFKNPWTILSVIAAVSLLLLTIEQAVFSGLSYLRPPKGS</sequence>
<accession>A0A6I9QJR0</accession>
<dbReference type="Pfam" id="PF03140">
    <property type="entry name" value="DUF247"/>
    <property type="match status" value="1"/>
</dbReference>
<dbReference type="KEGG" id="egu:105035601"/>
<feature type="compositionally biased region" description="Basic and acidic residues" evidence="1">
    <location>
        <begin position="206"/>
        <end position="221"/>
    </location>
</feature>
<dbReference type="AlphaFoldDB" id="A0A6I9QJR0"/>
<evidence type="ECO:0000313" key="3">
    <source>
        <dbReference type="RefSeq" id="XP_010909504.2"/>
    </source>
</evidence>
<proteinExistence type="predicted"/>
<dbReference type="InParanoid" id="A0A6I9QJR0"/>
<keyword evidence="2" id="KW-1185">Reference proteome</keyword>
<dbReference type="PANTHER" id="PTHR31170">
    <property type="entry name" value="BNAC04G53230D PROTEIN"/>
    <property type="match status" value="1"/>
</dbReference>
<organism evidence="2 3">
    <name type="scientific">Elaeis guineensis var. tenera</name>
    <name type="common">Oil palm</name>
    <dbReference type="NCBI Taxonomy" id="51953"/>
    <lineage>
        <taxon>Eukaryota</taxon>
        <taxon>Viridiplantae</taxon>
        <taxon>Streptophyta</taxon>
        <taxon>Embryophyta</taxon>
        <taxon>Tracheophyta</taxon>
        <taxon>Spermatophyta</taxon>
        <taxon>Magnoliopsida</taxon>
        <taxon>Liliopsida</taxon>
        <taxon>Arecaceae</taxon>
        <taxon>Arecoideae</taxon>
        <taxon>Cocoseae</taxon>
        <taxon>Elaeidinae</taxon>
        <taxon>Elaeis</taxon>
    </lineage>
</organism>
<dbReference type="GeneID" id="105035601"/>
<dbReference type="OrthoDB" id="1936937at2759"/>
<feature type="compositionally biased region" description="Basic and acidic residues" evidence="1">
    <location>
        <begin position="229"/>
        <end position="238"/>
    </location>
</feature>
<name>A0A6I9QJR0_ELAGV</name>
<evidence type="ECO:0000313" key="2">
    <source>
        <dbReference type="Proteomes" id="UP000504607"/>
    </source>
</evidence>
<dbReference type="Proteomes" id="UP000504607">
    <property type="component" value="Unplaced"/>
</dbReference>
<evidence type="ECO:0000256" key="1">
    <source>
        <dbReference type="SAM" id="MobiDB-lite"/>
    </source>
</evidence>
<feature type="region of interest" description="Disordered" evidence="1">
    <location>
        <begin position="1"/>
        <end position="33"/>
    </location>
</feature>
<gene>
    <name evidence="3" type="primary">LOC105035601</name>
</gene>
<dbReference type="PANTHER" id="PTHR31170:SF25">
    <property type="entry name" value="BNAA09G04570D PROTEIN"/>
    <property type="match status" value="1"/>
</dbReference>